<feature type="domain" description="Lipoxygenase" evidence="2">
    <location>
        <begin position="81"/>
        <end position="129"/>
    </location>
</feature>
<comment type="caution">
    <text evidence="3">The sequence shown here is derived from an EMBL/GenBank/DDBJ whole genome shotgun (WGS) entry which is preliminary data.</text>
</comment>
<dbReference type="InterPro" id="IPR013819">
    <property type="entry name" value="LipOase_C"/>
</dbReference>
<dbReference type="AlphaFoldDB" id="A0AA88XH32"/>
<organism evidence="3 4">
    <name type="scientific">Escallonia herrerae</name>
    <dbReference type="NCBI Taxonomy" id="1293975"/>
    <lineage>
        <taxon>Eukaryota</taxon>
        <taxon>Viridiplantae</taxon>
        <taxon>Streptophyta</taxon>
        <taxon>Embryophyta</taxon>
        <taxon>Tracheophyta</taxon>
        <taxon>Spermatophyta</taxon>
        <taxon>Magnoliopsida</taxon>
        <taxon>eudicotyledons</taxon>
        <taxon>Gunneridae</taxon>
        <taxon>Pentapetalae</taxon>
        <taxon>asterids</taxon>
        <taxon>campanulids</taxon>
        <taxon>Escalloniales</taxon>
        <taxon>Escalloniaceae</taxon>
        <taxon>Escallonia</taxon>
    </lineage>
</organism>
<evidence type="ECO:0000259" key="2">
    <source>
        <dbReference type="PROSITE" id="PS51393"/>
    </source>
</evidence>
<dbReference type="GO" id="GO:0046872">
    <property type="term" value="F:metal ion binding"/>
    <property type="evidence" value="ECO:0007669"/>
    <property type="project" value="InterPro"/>
</dbReference>
<dbReference type="PROSITE" id="PS51393">
    <property type="entry name" value="LIPOXYGENASE_3"/>
    <property type="match status" value="1"/>
</dbReference>
<protein>
    <recommendedName>
        <fullName evidence="2">Lipoxygenase domain-containing protein</fullName>
    </recommendedName>
</protein>
<dbReference type="InterPro" id="IPR036226">
    <property type="entry name" value="LipOase_C_sf"/>
</dbReference>
<dbReference type="GO" id="GO:0016702">
    <property type="term" value="F:oxidoreductase activity, acting on single donors with incorporation of molecular oxygen, incorporation of two atoms of oxygen"/>
    <property type="evidence" value="ECO:0007669"/>
    <property type="project" value="InterPro"/>
</dbReference>
<evidence type="ECO:0000313" key="3">
    <source>
        <dbReference type="EMBL" id="KAK3042295.1"/>
    </source>
</evidence>
<name>A0AA88XH32_9ASTE</name>
<evidence type="ECO:0000313" key="4">
    <source>
        <dbReference type="Proteomes" id="UP001188597"/>
    </source>
</evidence>
<accession>A0AA88XH32</accession>
<reference evidence="3" key="1">
    <citation type="submission" date="2022-12" db="EMBL/GenBank/DDBJ databases">
        <title>Draft genome assemblies for two species of Escallonia (Escalloniales).</title>
        <authorList>
            <person name="Chanderbali A."/>
            <person name="Dervinis C."/>
            <person name="Anghel I."/>
            <person name="Soltis D."/>
            <person name="Soltis P."/>
            <person name="Zapata F."/>
        </authorList>
    </citation>
    <scope>NUCLEOTIDE SEQUENCE</scope>
    <source>
        <strain evidence="3">UCBG64.0493</strain>
        <tissue evidence="3">Leaf</tissue>
    </source>
</reference>
<dbReference type="EMBL" id="JAVXUP010000022">
    <property type="protein sequence ID" value="KAK3042295.1"/>
    <property type="molecule type" value="Genomic_DNA"/>
</dbReference>
<dbReference type="Pfam" id="PF00305">
    <property type="entry name" value="Lipoxygenase"/>
    <property type="match status" value="1"/>
</dbReference>
<gene>
    <name evidence="3" type="ORF">RJ639_001890</name>
</gene>
<keyword evidence="4" id="KW-1185">Reference proteome</keyword>
<feature type="region of interest" description="Disordered" evidence="1">
    <location>
        <begin position="28"/>
        <end position="49"/>
    </location>
</feature>
<sequence length="129" mass="14275">MGKIRGLVVSGDGDGVLCMGVGGGGFFQKGEKARRPGSKPTGVLDRGGRERKDWRWMTEGREGFRKEKVIHARLQRSALAVREQNKRARGTTLYGSTTLFFLTKKGTLRPVAIELTRPPGNGKPQWKHV</sequence>
<dbReference type="SUPFAM" id="SSF48484">
    <property type="entry name" value="Lipoxigenase"/>
    <property type="match status" value="1"/>
</dbReference>
<dbReference type="Gene3D" id="3.10.450.60">
    <property type="match status" value="1"/>
</dbReference>
<dbReference type="Proteomes" id="UP001188597">
    <property type="component" value="Unassembled WGS sequence"/>
</dbReference>
<evidence type="ECO:0000256" key="1">
    <source>
        <dbReference type="SAM" id="MobiDB-lite"/>
    </source>
</evidence>
<proteinExistence type="predicted"/>